<dbReference type="AlphaFoldDB" id="A0A0F9NST5"/>
<evidence type="ECO:0008006" key="2">
    <source>
        <dbReference type="Google" id="ProtNLM"/>
    </source>
</evidence>
<comment type="caution">
    <text evidence="1">The sequence shown here is derived from an EMBL/GenBank/DDBJ whole genome shotgun (WGS) entry which is preliminary data.</text>
</comment>
<proteinExistence type="predicted"/>
<dbReference type="EMBL" id="LAZR01006471">
    <property type="protein sequence ID" value="KKM91895.1"/>
    <property type="molecule type" value="Genomic_DNA"/>
</dbReference>
<reference evidence="1" key="1">
    <citation type="journal article" date="2015" name="Nature">
        <title>Complex archaea that bridge the gap between prokaryotes and eukaryotes.</title>
        <authorList>
            <person name="Spang A."/>
            <person name="Saw J.H."/>
            <person name="Jorgensen S.L."/>
            <person name="Zaremba-Niedzwiedzka K."/>
            <person name="Martijn J."/>
            <person name="Lind A.E."/>
            <person name="van Eijk R."/>
            <person name="Schleper C."/>
            <person name="Guy L."/>
            <person name="Ettema T.J."/>
        </authorList>
    </citation>
    <scope>NUCLEOTIDE SEQUENCE</scope>
</reference>
<organism evidence="1">
    <name type="scientific">marine sediment metagenome</name>
    <dbReference type="NCBI Taxonomy" id="412755"/>
    <lineage>
        <taxon>unclassified sequences</taxon>
        <taxon>metagenomes</taxon>
        <taxon>ecological metagenomes</taxon>
    </lineage>
</organism>
<gene>
    <name evidence="1" type="ORF">LCGC14_1223940</name>
</gene>
<sequence length="457" mass="46223">MRRIAIIVLLLCSGAFGAATTWNNGNGTNIWNDAANWTGAAIPGAADDVTFDNTSDANCTMDAAPTNPIIQSLTIASAYDGVLDFSGETLDIDGGNCSITGDADTIDDTGSGGGIECEGNFTISGAPLPAGFTVTLNGNFKAISANVAANLANLIIDSGGNYNVTGAATYWGSVDITANIYETGSRVHTIAGSIVLDFISYDNGGGKWIMNGNGTFSQIRSSVALVELEISAGVTCTVDDGSNFVKKVTLGAGSSLVGSATERLDFLTPSDNFWTQPGDATCSARIAINTTNAVSTGGAMTLDNEQLLILKASNGLTVDGHIDLGTGNFRLTATSGNVAIDMVTFNLTCDDIVVGESTNDATLDLGTGTHTVTGNIADGASMSGTATFNVATSSVTLTGTFDGDSIAVTGEATGGLPAVFSGSGSSATIQNVNVSVYAHIDARGIAGDSIIDGGNNR</sequence>
<name>A0A0F9NST5_9ZZZZ</name>
<accession>A0A0F9NST5</accession>
<protein>
    <recommendedName>
        <fullName evidence="2">G8 domain-containing protein</fullName>
    </recommendedName>
</protein>
<evidence type="ECO:0000313" key="1">
    <source>
        <dbReference type="EMBL" id="KKM91895.1"/>
    </source>
</evidence>
<feature type="non-terminal residue" evidence="1">
    <location>
        <position position="457"/>
    </location>
</feature>